<dbReference type="PROSITE" id="PS00108">
    <property type="entry name" value="PROTEIN_KINASE_ST"/>
    <property type="match status" value="1"/>
</dbReference>
<dbReference type="PANTHER" id="PTHR24348:SF22">
    <property type="entry name" value="NON-SPECIFIC SERINE_THREONINE PROTEIN KINASE"/>
    <property type="match status" value="1"/>
</dbReference>
<evidence type="ECO:0000256" key="4">
    <source>
        <dbReference type="ARBA" id="ARBA00022527"/>
    </source>
</evidence>
<evidence type="ECO:0000256" key="9">
    <source>
        <dbReference type="ARBA" id="ARBA00022927"/>
    </source>
</evidence>
<feature type="domain" description="Protein kinase" evidence="15">
    <location>
        <begin position="54"/>
        <end position="389"/>
    </location>
</feature>
<accession>A0A8H5QC69</accession>
<keyword evidence="10" id="KW-0072">Autophagy</keyword>
<keyword evidence="9" id="KW-0653">Protein transport</keyword>
<dbReference type="EMBL" id="JAAOAV010000016">
    <property type="protein sequence ID" value="KAF5611938.1"/>
    <property type="molecule type" value="Genomic_DNA"/>
</dbReference>
<dbReference type="PANTHER" id="PTHR24348">
    <property type="entry name" value="SERINE/THREONINE-PROTEIN KINASE UNC-51-RELATED"/>
    <property type="match status" value="1"/>
</dbReference>
<evidence type="ECO:0000256" key="7">
    <source>
        <dbReference type="ARBA" id="ARBA00022777"/>
    </source>
</evidence>
<proteinExistence type="predicted"/>
<feature type="region of interest" description="Disordered" evidence="14">
    <location>
        <begin position="1"/>
        <end position="21"/>
    </location>
</feature>
<dbReference type="EC" id="2.7.11.1" evidence="2"/>
<evidence type="ECO:0000313" key="17">
    <source>
        <dbReference type="Proteomes" id="UP000547976"/>
    </source>
</evidence>
<evidence type="ECO:0000256" key="13">
    <source>
        <dbReference type="ARBA" id="ARBA00048679"/>
    </source>
</evidence>
<evidence type="ECO:0000256" key="1">
    <source>
        <dbReference type="ARBA" id="ARBA00004623"/>
    </source>
</evidence>
<keyword evidence="4" id="KW-0723">Serine/threonine-protein kinase</keyword>
<evidence type="ECO:0000256" key="3">
    <source>
        <dbReference type="ARBA" id="ARBA00022448"/>
    </source>
</evidence>
<comment type="catalytic activity">
    <reaction evidence="12">
        <text>L-threonyl-[protein] + ATP = O-phospho-L-threonyl-[protein] + ADP + H(+)</text>
        <dbReference type="Rhea" id="RHEA:46608"/>
        <dbReference type="Rhea" id="RHEA-COMP:11060"/>
        <dbReference type="Rhea" id="RHEA-COMP:11605"/>
        <dbReference type="ChEBI" id="CHEBI:15378"/>
        <dbReference type="ChEBI" id="CHEBI:30013"/>
        <dbReference type="ChEBI" id="CHEBI:30616"/>
        <dbReference type="ChEBI" id="CHEBI:61977"/>
        <dbReference type="ChEBI" id="CHEBI:456216"/>
        <dbReference type="EC" id="2.7.11.1"/>
    </reaction>
</comment>
<evidence type="ECO:0000256" key="6">
    <source>
        <dbReference type="ARBA" id="ARBA00022741"/>
    </source>
</evidence>
<keyword evidence="7 16" id="KW-0418">Kinase</keyword>
<dbReference type="GeneID" id="59314405"/>
<evidence type="ECO:0000256" key="12">
    <source>
        <dbReference type="ARBA" id="ARBA00047899"/>
    </source>
</evidence>
<keyword evidence="8" id="KW-0067">ATP-binding</keyword>
<dbReference type="InterPro" id="IPR011009">
    <property type="entry name" value="Kinase-like_dom_sf"/>
</dbReference>
<organism evidence="16 17">
    <name type="scientific">Gibberella subglutinans</name>
    <name type="common">Fusarium subglutinans</name>
    <dbReference type="NCBI Taxonomy" id="42677"/>
    <lineage>
        <taxon>Eukaryota</taxon>
        <taxon>Fungi</taxon>
        <taxon>Dikarya</taxon>
        <taxon>Ascomycota</taxon>
        <taxon>Pezizomycotina</taxon>
        <taxon>Sordariomycetes</taxon>
        <taxon>Hypocreomycetidae</taxon>
        <taxon>Hypocreales</taxon>
        <taxon>Nectriaceae</taxon>
        <taxon>Fusarium</taxon>
        <taxon>Fusarium fujikuroi species complex</taxon>
    </lineage>
</organism>
<dbReference type="OrthoDB" id="626167at2759"/>
<reference evidence="16 17" key="1">
    <citation type="submission" date="2020-05" db="EMBL/GenBank/DDBJ databases">
        <title>Identification and distribution of gene clusters putatively required for synthesis of sphingolipid metabolism inhibitors in phylogenetically diverse species of the filamentous fungus Fusarium.</title>
        <authorList>
            <person name="Kim H.-S."/>
            <person name="Busman M."/>
            <person name="Brown D.W."/>
            <person name="Divon H."/>
            <person name="Uhlig S."/>
            <person name="Proctor R.H."/>
        </authorList>
    </citation>
    <scope>NUCLEOTIDE SEQUENCE [LARGE SCALE GENOMIC DNA]</scope>
    <source>
        <strain evidence="16 17">NRRL 66333</strain>
    </source>
</reference>
<dbReference type="GO" id="GO:0004674">
    <property type="term" value="F:protein serine/threonine kinase activity"/>
    <property type="evidence" value="ECO:0007669"/>
    <property type="project" value="UniProtKB-KW"/>
</dbReference>
<dbReference type="Gene3D" id="1.10.510.10">
    <property type="entry name" value="Transferase(Phosphotransferase) domain 1"/>
    <property type="match status" value="1"/>
</dbReference>
<sequence>MDLFQSFSTYTAPPSSSDLDQRPDKTFVVKSQVEFLTLAAHLQVPIISAQTNVFTGINKVHVGEVASFTALSSTEALSFSKDGDILNPTLGAKRWFDENKAKNKFHHYVTKKIKPSQQLGYTDDSQQLSAAINELRVLSNKRIRDCDSIVSLLAISWSEDLSLGRVWPQVLLETADQGNLKQYLSSTEINFQSKMEITVQIADGLEFLYAEQIVHADIKPANILIFSRKVNDFASDDMAVDSKRLLPVTAKICDFGYAVILKDYGSQERFQARLGSNPWMSPELDGGEPIELCYLHKSDVYSFGLLIASIVMNCHVPFAGTAPEKILGLKTRRSEDPDSAVNILMGNLKGQVVLSEHEQDFIRALLMGACDPSPQNRASFAAIRKYCFLGSRHDLDPGGPVTPLSFLRPQLYEPVRGYFACKLELDGDPDSIYEIAGAYLNAQVFDWTTGPPLSTSIQPWTDMGLKHLAAAAMRKSPEAIAILRNAFEACDTPLPEDARDELLAMVQNHVSEVIWESQANLFDHTPAHLLVSDETTSKTWASGLSQWYYEFLSARQIAYDMAPKSHKDEFALYPNGHLVFDFKLLTSYETRTSQRLNQRNKEAFKREVIRLRCAHACDELSSFTLLQIAAVKDDLELAKVLVTELGVPIDSYGNTPAWTPLLLSCHLGHFAMAKWLIENGASPRIKGYMMAQRFFISYIASPKGINVNLFLTSLCRDYSGGLAAQLLLQFGADPTRKVYGGLGAGVLGFATSMGLAARDLRVDLLRKVLAAAESLVLHSVGPYAKRRLVDAKAQAFEALMIRTPLHYMCVGGKGYRESIENIILLLADEQVASRWATFLSTSSQMPMSMYPVDPLLRLSTTCVGSGLFTKPILKAHPQVIVEDPSLTLPWTFLHLAIERQSRESISALIEHGAYVLTEGQFGRNALHVAAQYFPEILPDFIAIVENLAPDERQGKSITEILEDEDERGVTTFDILLIMGYDAERQLAESIRQKYSLQHEHKIHDATIHEPGEWVTFGSYMVEQAAGTGRIMMEHIEYLFSLNPLPDFIADNSGNNLFI</sequence>
<dbReference type="InterPro" id="IPR002110">
    <property type="entry name" value="Ankyrin_rpt"/>
</dbReference>
<comment type="caution">
    <text evidence="16">The sequence shown here is derived from an EMBL/GenBank/DDBJ whole genome shotgun (WGS) entry which is preliminary data.</text>
</comment>
<dbReference type="InterPro" id="IPR036770">
    <property type="entry name" value="Ankyrin_rpt-contain_sf"/>
</dbReference>
<keyword evidence="17" id="KW-1185">Reference proteome</keyword>
<evidence type="ECO:0000256" key="8">
    <source>
        <dbReference type="ARBA" id="ARBA00022840"/>
    </source>
</evidence>
<dbReference type="InterPro" id="IPR008271">
    <property type="entry name" value="Ser/Thr_kinase_AS"/>
</dbReference>
<dbReference type="InterPro" id="IPR000719">
    <property type="entry name" value="Prot_kinase_dom"/>
</dbReference>
<evidence type="ECO:0000256" key="10">
    <source>
        <dbReference type="ARBA" id="ARBA00023006"/>
    </source>
</evidence>
<feature type="compositionally biased region" description="Polar residues" evidence="14">
    <location>
        <begin position="1"/>
        <end position="18"/>
    </location>
</feature>
<evidence type="ECO:0000256" key="2">
    <source>
        <dbReference type="ARBA" id="ARBA00012513"/>
    </source>
</evidence>
<evidence type="ECO:0000256" key="14">
    <source>
        <dbReference type="SAM" id="MobiDB-lite"/>
    </source>
</evidence>
<dbReference type="GO" id="GO:0015031">
    <property type="term" value="P:protein transport"/>
    <property type="evidence" value="ECO:0007669"/>
    <property type="project" value="UniProtKB-KW"/>
</dbReference>
<keyword evidence="5" id="KW-0808">Transferase</keyword>
<keyword evidence="3" id="KW-0813">Transport</keyword>
<evidence type="ECO:0000259" key="15">
    <source>
        <dbReference type="PROSITE" id="PS50011"/>
    </source>
</evidence>
<dbReference type="GO" id="GO:0010506">
    <property type="term" value="P:regulation of autophagy"/>
    <property type="evidence" value="ECO:0007669"/>
    <property type="project" value="InterPro"/>
</dbReference>
<name>A0A8H5QC69_GIBSU</name>
<evidence type="ECO:0000313" key="16">
    <source>
        <dbReference type="EMBL" id="KAF5611938.1"/>
    </source>
</evidence>
<evidence type="ECO:0000256" key="5">
    <source>
        <dbReference type="ARBA" id="ARBA00022679"/>
    </source>
</evidence>
<dbReference type="CDD" id="cd00180">
    <property type="entry name" value="PKc"/>
    <property type="match status" value="1"/>
</dbReference>
<dbReference type="SUPFAM" id="SSF56112">
    <property type="entry name" value="Protein kinase-like (PK-like)"/>
    <property type="match status" value="1"/>
</dbReference>
<dbReference type="Pfam" id="PF00069">
    <property type="entry name" value="Pkinase"/>
    <property type="match status" value="1"/>
</dbReference>
<keyword evidence="6" id="KW-0547">Nucleotide-binding</keyword>
<dbReference type="SUPFAM" id="SSF48403">
    <property type="entry name" value="Ankyrin repeat"/>
    <property type="match status" value="1"/>
</dbReference>
<dbReference type="GO" id="GO:0000045">
    <property type="term" value="P:autophagosome assembly"/>
    <property type="evidence" value="ECO:0007669"/>
    <property type="project" value="TreeGrafter"/>
</dbReference>
<dbReference type="GO" id="GO:0005776">
    <property type="term" value="C:autophagosome"/>
    <property type="evidence" value="ECO:0007669"/>
    <property type="project" value="TreeGrafter"/>
</dbReference>
<dbReference type="GO" id="GO:0034045">
    <property type="term" value="C:phagophore assembly site membrane"/>
    <property type="evidence" value="ECO:0007669"/>
    <property type="project" value="UniProtKB-SubCell"/>
</dbReference>
<dbReference type="SMART" id="SM00248">
    <property type="entry name" value="ANK"/>
    <property type="match status" value="5"/>
</dbReference>
<protein>
    <recommendedName>
        <fullName evidence="2">non-specific serine/threonine protein kinase</fullName>
        <ecNumber evidence="2">2.7.11.1</ecNumber>
    </recommendedName>
    <alternativeName>
        <fullName evidence="11">Autophagy-related protein 1</fullName>
    </alternativeName>
</protein>
<dbReference type="Pfam" id="PF00023">
    <property type="entry name" value="Ank"/>
    <property type="match status" value="1"/>
</dbReference>
<comment type="catalytic activity">
    <reaction evidence="13">
        <text>L-seryl-[protein] + ATP = O-phospho-L-seryl-[protein] + ADP + H(+)</text>
        <dbReference type="Rhea" id="RHEA:17989"/>
        <dbReference type="Rhea" id="RHEA-COMP:9863"/>
        <dbReference type="Rhea" id="RHEA-COMP:11604"/>
        <dbReference type="ChEBI" id="CHEBI:15378"/>
        <dbReference type="ChEBI" id="CHEBI:29999"/>
        <dbReference type="ChEBI" id="CHEBI:30616"/>
        <dbReference type="ChEBI" id="CHEBI:83421"/>
        <dbReference type="ChEBI" id="CHEBI:456216"/>
        <dbReference type="EC" id="2.7.11.1"/>
    </reaction>
</comment>
<dbReference type="PROSITE" id="PS50011">
    <property type="entry name" value="PROTEIN_KINASE_DOM"/>
    <property type="match status" value="1"/>
</dbReference>
<dbReference type="SMART" id="SM00220">
    <property type="entry name" value="S_TKc"/>
    <property type="match status" value="1"/>
</dbReference>
<dbReference type="Gene3D" id="1.25.40.20">
    <property type="entry name" value="Ankyrin repeat-containing domain"/>
    <property type="match status" value="2"/>
</dbReference>
<dbReference type="InterPro" id="IPR045269">
    <property type="entry name" value="Atg1-like"/>
</dbReference>
<comment type="subcellular location">
    <subcellularLocation>
        <location evidence="1">Preautophagosomal structure membrane</location>
        <topology evidence="1">Peripheral membrane protein</topology>
    </subcellularLocation>
</comment>
<evidence type="ECO:0000256" key="11">
    <source>
        <dbReference type="ARBA" id="ARBA00030237"/>
    </source>
</evidence>
<dbReference type="AlphaFoldDB" id="A0A8H5QC69"/>
<dbReference type="Proteomes" id="UP000547976">
    <property type="component" value="Unassembled WGS sequence"/>
</dbReference>
<dbReference type="RefSeq" id="XP_036542608.1">
    <property type="nucleotide sequence ID" value="XM_036679687.1"/>
</dbReference>
<dbReference type="GO" id="GO:0005524">
    <property type="term" value="F:ATP binding"/>
    <property type="evidence" value="ECO:0007669"/>
    <property type="project" value="UniProtKB-KW"/>
</dbReference>
<dbReference type="GO" id="GO:0005829">
    <property type="term" value="C:cytosol"/>
    <property type="evidence" value="ECO:0007669"/>
    <property type="project" value="TreeGrafter"/>
</dbReference>
<gene>
    <name evidence="16" type="ORF">FSUBG_1965</name>
</gene>